<reference evidence="2" key="1">
    <citation type="submission" date="2023-01" db="EMBL/GenBank/DDBJ databases">
        <title>Genome assembly of the deep-sea coral Lophelia pertusa.</title>
        <authorList>
            <person name="Herrera S."/>
            <person name="Cordes E."/>
        </authorList>
    </citation>
    <scope>NUCLEOTIDE SEQUENCE</scope>
    <source>
        <strain evidence="2">USNM1676648</strain>
        <tissue evidence="2">Polyp</tissue>
    </source>
</reference>
<evidence type="ECO:0000313" key="3">
    <source>
        <dbReference type="Proteomes" id="UP001163046"/>
    </source>
</evidence>
<dbReference type="OrthoDB" id="6500128at2759"/>
<sequence length="147" mass="17175">MAVICPPSMVDQQLDSKFFPRFPVQPMKRLHQAGLILTGFRRPLQDSDLWALEERNLSCNIVPRLHREWDKELKKYHRKNKTPQSDEHEFKKVNLQGTTDVAFAGKKCDEPFLVKAMIRVFAPYFVLGIIFKLLSDLMLFIQPYLLG</sequence>
<proteinExistence type="predicted"/>
<keyword evidence="1" id="KW-0812">Transmembrane</keyword>
<gene>
    <name evidence="2" type="primary">ABCC1_11</name>
    <name evidence="2" type="ORF">OS493_023378</name>
</gene>
<dbReference type="AlphaFoldDB" id="A0A9W9ZZF0"/>
<dbReference type="Proteomes" id="UP001163046">
    <property type="component" value="Unassembled WGS sequence"/>
</dbReference>
<evidence type="ECO:0000256" key="1">
    <source>
        <dbReference type="SAM" id="Phobius"/>
    </source>
</evidence>
<protein>
    <submittedName>
        <fullName evidence="2">Multidrug resistance-associated protein 1</fullName>
    </submittedName>
</protein>
<accession>A0A9W9ZZF0</accession>
<name>A0A9W9ZZF0_9CNID</name>
<feature type="transmembrane region" description="Helical" evidence="1">
    <location>
        <begin position="121"/>
        <end position="141"/>
    </location>
</feature>
<evidence type="ECO:0000313" key="2">
    <source>
        <dbReference type="EMBL" id="KAJ7390666.1"/>
    </source>
</evidence>
<dbReference type="EMBL" id="MU825413">
    <property type="protein sequence ID" value="KAJ7390666.1"/>
    <property type="molecule type" value="Genomic_DNA"/>
</dbReference>
<organism evidence="2 3">
    <name type="scientific">Desmophyllum pertusum</name>
    <dbReference type="NCBI Taxonomy" id="174260"/>
    <lineage>
        <taxon>Eukaryota</taxon>
        <taxon>Metazoa</taxon>
        <taxon>Cnidaria</taxon>
        <taxon>Anthozoa</taxon>
        <taxon>Hexacorallia</taxon>
        <taxon>Scleractinia</taxon>
        <taxon>Caryophylliina</taxon>
        <taxon>Caryophylliidae</taxon>
        <taxon>Desmophyllum</taxon>
    </lineage>
</organism>
<keyword evidence="3" id="KW-1185">Reference proteome</keyword>
<comment type="caution">
    <text evidence="2">The sequence shown here is derived from an EMBL/GenBank/DDBJ whole genome shotgun (WGS) entry which is preliminary data.</text>
</comment>
<keyword evidence="1" id="KW-0472">Membrane</keyword>
<keyword evidence="1" id="KW-1133">Transmembrane helix</keyword>